<evidence type="ECO:0000256" key="1">
    <source>
        <dbReference type="SAM" id="SignalP"/>
    </source>
</evidence>
<dbReference type="AlphaFoldDB" id="U6KSY3"/>
<name>U6KSY3_EIMTE</name>
<dbReference type="OrthoDB" id="8277at5800"/>
<dbReference type="GeneID" id="25257291"/>
<dbReference type="EMBL" id="HG673938">
    <property type="protein sequence ID" value="CDJ38538.1"/>
    <property type="molecule type" value="Genomic_DNA"/>
</dbReference>
<reference evidence="2" key="1">
    <citation type="submission" date="2013-10" db="EMBL/GenBank/DDBJ databases">
        <title>Genomic analysis of the causative agents of coccidiosis in chickens.</title>
        <authorList>
            <person name="Reid A.J."/>
            <person name="Blake D."/>
            <person name="Billington K."/>
            <person name="Browne H."/>
            <person name="Dunn M."/>
            <person name="Hung S."/>
            <person name="Kawahara F."/>
            <person name="Miranda-Saavedra D."/>
            <person name="Mourier T."/>
            <person name="Nagra H."/>
            <person name="Otto T.D."/>
            <person name="Rawlings N."/>
            <person name="Sanchez A."/>
            <person name="Sanders M."/>
            <person name="Subramaniam C."/>
            <person name="Tay Y."/>
            <person name="Dear P."/>
            <person name="Doerig C."/>
            <person name="Gruber A."/>
            <person name="Parkinson J."/>
            <person name="Shirley M."/>
            <person name="Wan K.L."/>
            <person name="Berriman M."/>
            <person name="Tomley F."/>
            <person name="Pain A."/>
        </authorList>
    </citation>
    <scope>NUCLEOTIDE SEQUENCE [LARGE SCALE GENOMIC DNA]</scope>
    <source>
        <strain evidence="2">Houghton</strain>
    </source>
</reference>
<dbReference type="RefSeq" id="XP_013229376.1">
    <property type="nucleotide sequence ID" value="XM_013373922.1"/>
</dbReference>
<keyword evidence="1" id="KW-0732">Signal</keyword>
<keyword evidence="3" id="KW-1185">Reference proteome</keyword>
<feature type="signal peptide" evidence="1">
    <location>
        <begin position="1"/>
        <end position="15"/>
    </location>
</feature>
<dbReference type="VEuPathDB" id="ToxoDB:ETH_00041255"/>
<evidence type="ECO:0000313" key="3">
    <source>
        <dbReference type="Proteomes" id="UP000030747"/>
    </source>
</evidence>
<evidence type="ECO:0000313" key="2">
    <source>
        <dbReference type="EMBL" id="CDJ38538.1"/>
    </source>
</evidence>
<sequence>MTLFLLFSTFFLIKAQQDGYNQERHRRRRRPSAPVAPDSASVDVVYVHCNVGRALWLRGPAGTGPVLLSAFTAYLPEDGLLPAAAAAAAAAAGGAAGAGASGGAGGVGDEPPYKDRLDVIDIASGYHEQLELPHL</sequence>
<feature type="chain" id="PRO_5012429599" evidence="1">
    <location>
        <begin position="16"/>
        <end position="135"/>
    </location>
</feature>
<proteinExistence type="predicted"/>
<gene>
    <name evidence="2" type="ORF">ETH_00041255</name>
</gene>
<organism evidence="2 3">
    <name type="scientific">Eimeria tenella</name>
    <name type="common">Coccidian parasite</name>
    <dbReference type="NCBI Taxonomy" id="5802"/>
    <lineage>
        <taxon>Eukaryota</taxon>
        <taxon>Sar</taxon>
        <taxon>Alveolata</taxon>
        <taxon>Apicomplexa</taxon>
        <taxon>Conoidasida</taxon>
        <taxon>Coccidia</taxon>
        <taxon>Eucoccidiorida</taxon>
        <taxon>Eimeriorina</taxon>
        <taxon>Eimeriidae</taxon>
        <taxon>Eimeria</taxon>
    </lineage>
</organism>
<dbReference type="VEuPathDB" id="ToxoDB:ETH2_1468800"/>
<protein>
    <submittedName>
        <fullName evidence="2">Uncharacterized protein</fullName>
    </submittedName>
</protein>
<dbReference type="Proteomes" id="UP000030747">
    <property type="component" value="Unassembled WGS sequence"/>
</dbReference>
<reference evidence="2" key="2">
    <citation type="submission" date="2013-10" db="EMBL/GenBank/DDBJ databases">
        <authorList>
            <person name="Aslett M."/>
        </authorList>
    </citation>
    <scope>NUCLEOTIDE SEQUENCE [LARGE SCALE GENOMIC DNA]</scope>
    <source>
        <strain evidence="2">Houghton</strain>
    </source>
</reference>
<accession>U6KSY3</accession>